<keyword evidence="7" id="KW-1185">Reference proteome</keyword>
<feature type="signal peptide" evidence="6">
    <location>
        <begin position="1"/>
        <end position="19"/>
    </location>
</feature>
<evidence type="ECO:0000256" key="1">
    <source>
        <dbReference type="ARBA" id="ARBA00004613"/>
    </source>
</evidence>
<dbReference type="Proteomes" id="UP000694866">
    <property type="component" value="Unplaced"/>
</dbReference>
<dbReference type="Pfam" id="PF03227">
    <property type="entry name" value="GILT"/>
    <property type="match status" value="1"/>
</dbReference>
<sequence>MMRYAISTIFGLLSVSCSGSDVCKSSPCIGVDVYYVSLCPYSAKFIKDQLMPSYPDLKNYLDVKFIPYGKAKYKMNGSNKYEFECQHGPNECIANKAQICGYEAILNSNKTFEDKKSSAVELVGCAMSSANPVTAVPGCAKSMGLSAEIRKNMTDCMNSEMGDRLLAAYGDKTYALTPTVQATGIPAVVIDHVYSPENHNAAIDNFKNLICNRISEGKPTICSKESNGIINVQ</sequence>
<dbReference type="PANTHER" id="PTHR13234">
    <property type="entry name" value="GAMMA-INTERFERON INDUCIBLE LYSOSOMAL THIOL REDUCTASE GILT"/>
    <property type="match status" value="1"/>
</dbReference>
<gene>
    <name evidence="8" type="primary">LOC105271323</name>
</gene>
<proteinExistence type="inferred from homology"/>
<evidence type="ECO:0000256" key="6">
    <source>
        <dbReference type="SAM" id="SignalP"/>
    </source>
</evidence>
<reference evidence="8" key="1">
    <citation type="submission" date="2025-08" db="UniProtKB">
        <authorList>
            <consortium name="RefSeq"/>
        </authorList>
    </citation>
    <scope>IDENTIFICATION</scope>
    <source>
        <strain evidence="8">USDA-PBARC FA_bdor</strain>
        <tissue evidence="8">Whole organism</tissue>
    </source>
</reference>
<organism evidence="7 8">
    <name type="scientific">Fopius arisanus</name>
    <dbReference type="NCBI Taxonomy" id="64838"/>
    <lineage>
        <taxon>Eukaryota</taxon>
        <taxon>Metazoa</taxon>
        <taxon>Ecdysozoa</taxon>
        <taxon>Arthropoda</taxon>
        <taxon>Hexapoda</taxon>
        <taxon>Insecta</taxon>
        <taxon>Pterygota</taxon>
        <taxon>Neoptera</taxon>
        <taxon>Endopterygota</taxon>
        <taxon>Hymenoptera</taxon>
        <taxon>Apocrita</taxon>
        <taxon>Ichneumonoidea</taxon>
        <taxon>Braconidae</taxon>
        <taxon>Opiinae</taxon>
        <taxon>Fopius</taxon>
    </lineage>
</organism>
<evidence type="ECO:0000256" key="5">
    <source>
        <dbReference type="ARBA" id="ARBA00023180"/>
    </source>
</evidence>
<dbReference type="AlphaFoldDB" id="A0A9R1TKE3"/>
<keyword evidence="3" id="KW-0964">Secreted</keyword>
<dbReference type="OrthoDB" id="958254at2759"/>
<keyword evidence="4 6" id="KW-0732">Signal</keyword>
<dbReference type="PROSITE" id="PS51257">
    <property type="entry name" value="PROKAR_LIPOPROTEIN"/>
    <property type="match status" value="1"/>
</dbReference>
<comment type="subcellular location">
    <subcellularLocation>
        <location evidence="1">Secreted</location>
    </subcellularLocation>
</comment>
<dbReference type="KEGG" id="fas:105271323"/>
<evidence type="ECO:0000256" key="2">
    <source>
        <dbReference type="ARBA" id="ARBA00005679"/>
    </source>
</evidence>
<evidence type="ECO:0000256" key="4">
    <source>
        <dbReference type="ARBA" id="ARBA00022729"/>
    </source>
</evidence>
<keyword evidence="5" id="KW-0325">Glycoprotein</keyword>
<dbReference type="GO" id="GO:0005576">
    <property type="term" value="C:extracellular region"/>
    <property type="evidence" value="ECO:0007669"/>
    <property type="project" value="UniProtKB-SubCell"/>
</dbReference>
<dbReference type="RefSeq" id="XP_011311095.1">
    <property type="nucleotide sequence ID" value="XM_011312793.1"/>
</dbReference>
<evidence type="ECO:0000256" key="3">
    <source>
        <dbReference type="ARBA" id="ARBA00022525"/>
    </source>
</evidence>
<dbReference type="PANTHER" id="PTHR13234:SF8">
    <property type="entry name" value="GAMMA-INTERFERON-INDUCIBLE LYSOSOMAL THIOL REDUCTASE"/>
    <property type="match status" value="1"/>
</dbReference>
<name>A0A9R1TKE3_9HYME</name>
<comment type="similarity">
    <text evidence="2">Belongs to the GILT family.</text>
</comment>
<accession>A0A9R1TKE3</accession>
<protein>
    <submittedName>
        <fullName evidence="8">Gamma-interferon-inducible lysosomal thiol reductase-like</fullName>
    </submittedName>
</protein>
<dbReference type="GO" id="GO:0016671">
    <property type="term" value="F:oxidoreductase activity, acting on a sulfur group of donors, disulfide as acceptor"/>
    <property type="evidence" value="ECO:0007669"/>
    <property type="project" value="InterPro"/>
</dbReference>
<feature type="chain" id="PRO_5040433656" evidence="6">
    <location>
        <begin position="20"/>
        <end position="233"/>
    </location>
</feature>
<evidence type="ECO:0000313" key="7">
    <source>
        <dbReference type="Proteomes" id="UP000694866"/>
    </source>
</evidence>
<dbReference type="GeneID" id="105271323"/>
<dbReference type="InterPro" id="IPR004911">
    <property type="entry name" value="Interferon-induced_GILT"/>
</dbReference>
<evidence type="ECO:0000313" key="8">
    <source>
        <dbReference type="RefSeq" id="XP_011311095.1"/>
    </source>
</evidence>